<gene>
    <name evidence="5" type="ORF">Ana3638_17210</name>
</gene>
<sequence length="380" mass="41933">MGIDNNSKKKSSNTEKSEETLNTTHKGKGLNFLKPLVLLVVLIFITVLIFNRINSKMEKSNAKEVTHTVKVETRDIQNILSSTGVIEPLNIYEVTSQVVGDVISADFEEGDQVKKDDVLYQITTDDIDSKLRNAENAVPRAKEDYNFAQDKYTEAIQKYNDALNDYDDAAKDYGDLTIKSKKSGIVKTLFVDEGDKIQIGTQIAEIYDNSYMELKIPFNSSDVKQSLIGKTAKIEVTDSNEKLEGKVTEISNIEDVLSGNRVVKTVTIKVKNPGGLTAGTKATASIGDLYSSNDGTFNVLEEGIITADKAGEIHSLNIKEGDKISEKYTVIVLDSDTYKDQLDAYQNKVDNAKDVMDNAENTLEKAQEKIDDAKTSLGIS</sequence>
<evidence type="ECO:0000256" key="1">
    <source>
        <dbReference type="SAM" id="Coils"/>
    </source>
</evidence>
<keyword evidence="3" id="KW-1133">Transmembrane helix</keyword>
<dbReference type="KEGG" id="anr:Ana3638_17210"/>
<keyword evidence="3" id="KW-0812">Transmembrane</keyword>
<dbReference type="Gene3D" id="2.40.50.100">
    <property type="match status" value="1"/>
</dbReference>
<dbReference type="SUPFAM" id="SSF111369">
    <property type="entry name" value="HlyD-like secretion proteins"/>
    <property type="match status" value="1"/>
</dbReference>
<dbReference type="GO" id="GO:0015562">
    <property type="term" value="F:efflux transmembrane transporter activity"/>
    <property type="evidence" value="ECO:0007669"/>
    <property type="project" value="TreeGrafter"/>
</dbReference>
<name>A0A6P1TSA0_9FIRM</name>
<dbReference type="GO" id="GO:1990281">
    <property type="term" value="C:efflux pump complex"/>
    <property type="evidence" value="ECO:0007669"/>
    <property type="project" value="TreeGrafter"/>
</dbReference>
<keyword evidence="3" id="KW-0472">Membrane</keyword>
<organism evidence="5 6">
    <name type="scientific">Anaerocolumna sedimenticola</name>
    <dbReference type="NCBI Taxonomy" id="2696063"/>
    <lineage>
        <taxon>Bacteria</taxon>
        <taxon>Bacillati</taxon>
        <taxon>Bacillota</taxon>
        <taxon>Clostridia</taxon>
        <taxon>Lachnospirales</taxon>
        <taxon>Lachnospiraceae</taxon>
        <taxon>Anaerocolumna</taxon>
    </lineage>
</organism>
<keyword evidence="1" id="KW-0175">Coiled coil</keyword>
<dbReference type="InterPro" id="IPR058625">
    <property type="entry name" value="MdtA-like_BSH"/>
</dbReference>
<dbReference type="RefSeq" id="WP_161839132.1">
    <property type="nucleotide sequence ID" value="NZ_CP048000.1"/>
</dbReference>
<dbReference type="Gene3D" id="1.10.287.470">
    <property type="entry name" value="Helix hairpin bin"/>
    <property type="match status" value="1"/>
</dbReference>
<protein>
    <submittedName>
        <fullName evidence="5">Biotin/lipoyl-binding protein</fullName>
    </submittedName>
</protein>
<dbReference type="Gene3D" id="2.40.30.170">
    <property type="match status" value="1"/>
</dbReference>
<evidence type="ECO:0000259" key="4">
    <source>
        <dbReference type="Pfam" id="PF25917"/>
    </source>
</evidence>
<evidence type="ECO:0000313" key="5">
    <source>
        <dbReference type="EMBL" id="QHQ62308.1"/>
    </source>
</evidence>
<reference evidence="5 6" key="1">
    <citation type="submission" date="2020-01" db="EMBL/GenBank/DDBJ databases">
        <title>Genome analysis of Anaerocolumna sp. CBA3638.</title>
        <authorList>
            <person name="Kim J."/>
            <person name="Roh S.W."/>
        </authorList>
    </citation>
    <scope>NUCLEOTIDE SEQUENCE [LARGE SCALE GENOMIC DNA]</scope>
    <source>
        <strain evidence="5 6">CBA3638</strain>
    </source>
</reference>
<evidence type="ECO:0000313" key="6">
    <source>
        <dbReference type="Proteomes" id="UP000464314"/>
    </source>
</evidence>
<keyword evidence="6" id="KW-1185">Reference proteome</keyword>
<feature type="transmembrane region" description="Helical" evidence="3">
    <location>
        <begin position="32"/>
        <end position="50"/>
    </location>
</feature>
<feature type="domain" description="Multidrug resistance protein MdtA-like barrel-sandwich hybrid" evidence="4">
    <location>
        <begin position="91"/>
        <end position="122"/>
    </location>
</feature>
<dbReference type="Pfam" id="PF25917">
    <property type="entry name" value="BSH_RND"/>
    <property type="match status" value="1"/>
</dbReference>
<dbReference type="AlphaFoldDB" id="A0A6P1TSA0"/>
<evidence type="ECO:0000256" key="3">
    <source>
        <dbReference type="SAM" id="Phobius"/>
    </source>
</evidence>
<evidence type="ECO:0000256" key="2">
    <source>
        <dbReference type="SAM" id="MobiDB-lite"/>
    </source>
</evidence>
<dbReference type="PANTHER" id="PTHR30469">
    <property type="entry name" value="MULTIDRUG RESISTANCE PROTEIN MDTA"/>
    <property type="match status" value="1"/>
</dbReference>
<dbReference type="EMBL" id="CP048000">
    <property type="protein sequence ID" value="QHQ62308.1"/>
    <property type="molecule type" value="Genomic_DNA"/>
</dbReference>
<proteinExistence type="predicted"/>
<dbReference type="Proteomes" id="UP000464314">
    <property type="component" value="Chromosome"/>
</dbReference>
<feature type="coiled-coil region" evidence="1">
    <location>
        <begin position="335"/>
        <end position="376"/>
    </location>
</feature>
<feature type="region of interest" description="Disordered" evidence="2">
    <location>
        <begin position="1"/>
        <end position="23"/>
    </location>
</feature>
<accession>A0A6P1TSA0</accession>